<dbReference type="Proteomes" id="UP000229612">
    <property type="component" value="Unassembled WGS sequence"/>
</dbReference>
<dbReference type="InterPro" id="IPR036866">
    <property type="entry name" value="RibonucZ/Hydroxyglut_hydro"/>
</dbReference>
<dbReference type="PANTHER" id="PTHR30619">
    <property type="entry name" value="DNA INTERNALIZATION/COMPETENCE PROTEIN COMEC/REC2"/>
    <property type="match status" value="1"/>
</dbReference>
<evidence type="ECO:0000313" key="3">
    <source>
        <dbReference type="Proteomes" id="UP000229612"/>
    </source>
</evidence>
<dbReference type="Gene3D" id="3.60.15.10">
    <property type="entry name" value="Ribonuclease Z/Hydroxyacylglutathione hydrolase-like"/>
    <property type="match status" value="1"/>
</dbReference>
<organism evidence="2 3">
    <name type="scientific">Candidatus Kaiserbacteria bacterium CG10_big_fil_rev_8_21_14_0_10_44_10</name>
    <dbReference type="NCBI Taxonomy" id="1974606"/>
    <lineage>
        <taxon>Bacteria</taxon>
        <taxon>Candidatus Kaiseribacteriota</taxon>
    </lineage>
</organism>
<dbReference type="InterPro" id="IPR035681">
    <property type="entry name" value="ComA-like_MBL"/>
</dbReference>
<dbReference type="EMBL" id="PFBG01000018">
    <property type="protein sequence ID" value="PIR85922.1"/>
    <property type="molecule type" value="Genomic_DNA"/>
</dbReference>
<dbReference type="Pfam" id="PF00753">
    <property type="entry name" value="Lactamase_B"/>
    <property type="match status" value="1"/>
</dbReference>
<accession>A0A2H0UHP4</accession>
<dbReference type="SUPFAM" id="SSF56281">
    <property type="entry name" value="Metallo-hydrolase/oxidoreductase"/>
    <property type="match status" value="1"/>
</dbReference>
<evidence type="ECO:0000313" key="2">
    <source>
        <dbReference type="EMBL" id="PIR85922.1"/>
    </source>
</evidence>
<name>A0A2H0UHP4_9BACT</name>
<dbReference type="InterPro" id="IPR001279">
    <property type="entry name" value="Metallo-B-lactamas"/>
</dbReference>
<evidence type="ECO:0000259" key="1">
    <source>
        <dbReference type="SMART" id="SM00849"/>
    </source>
</evidence>
<dbReference type="PANTHER" id="PTHR30619:SF1">
    <property type="entry name" value="RECOMBINATION PROTEIN 2"/>
    <property type="match status" value="1"/>
</dbReference>
<gene>
    <name evidence="2" type="ORF">COU14_01685</name>
</gene>
<sequence length="293" mass="32028">MMDERVIKNRLVILGVMVIALVLAWWPDISLESIGTPTCDPTVLCVVFLDVGQGDAIFIQAPSGRQMLIDSGRDSGVLRQLGEVMSFSDRDVDYVVATHPDADHIGGLSVVLDRFSVGNIIRTENESDTGVWETVERKIEEEGAVVHYARRGQRYDLGSGVYVEILFPDIDASELESNTSSIVARLVYGDTAFMLTGDSPKSIEEYLVLVEGENLESDVLKVGHHGSRTSTSELFLAEVEPEYAVISAGADNSYGHPHIEVTDALFNFGVTTLSTAENGNIVFWSDGKSVIRK</sequence>
<comment type="caution">
    <text evidence="2">The sequence shown here is derived from an EMBL/GenBank/DDBJ whole genome shotgun (WGS) entry which is preliminary data.</text>
</comment>
<dbReference type="SMART" id="SM00849">
    <property type="entry name" value="Lactamase_B"/>
    <property type="match status" value="1"/>
</dbReference>
<proteinExistence type="predicted"/>
<dbReference type="CDD" id="cd07731">
    <property type="entry name" value="ComA-like_MBL-fold"/>
    <property type="match status" value="1"/>
</dbReference>
<dbReference type="InterPro" id="IPR052159">
    <property type="entry name" value="Competence_DNA_uptake"/>
</dbReference>
<feature type="domain" description="Metallo-beta-lactamase" evidence="1">
    <location>
        <begin position="53"/>
        <end position="249"/>
    </location>
</feature>
<protein>
    <recommendedName>
        <fullName evidence="1">Metallo-beta-lactamase domain-containing protein</fullName>
    </recommendedName>
</protein>
<reference evidence="3" key="1">
    <citation type="submission" date="2017-09" db="EMBL/GenBank/DDBJ databases">
        <title>Depth-based differentiation of microbial function through sediment-hosted aquifers and enrichment of novel symbionts in the deep terrestrial subsurface.</title>
        <authorList>
            <person name="Probst A.J."/>
            <person name="Ladd B."/>
            <person name="Jarett J.K."/>
            <person name="Geller-Mcgrath D.E."/>
            <person name="Sieber C.M.K."/>
            <person name="Emerson J.B."/>
            <person name="Anantharaman K."/>
            <person name="Thomas B.C."/>
            <person name="Malmstrom R."/>
            <person name="Stieglmeier M."/>
            <person name="Klingl A."/>
            <person name="Woyke T."/>
            <person name="Ryan C.M."/>
            <person name="Banfield J.F."/>
        </authorList>
    </citation>
    <scope>NUCLEOTIDE SEQUENCE [LARGE SCALE GENOMIC DNA]</scope>
</reference>
<dbReference type="AlphaFoldDB" id="A0A2H0UHP4"/>